<name>A0A8S3Z2J4_9EUPU</name>
<gene>
    <name evidence="2" type="ORF">CUNI_LOCUS9275</name>
</gene>
<organism evidence="2 3">
    <name type="scientific">Candidula unifasciata</name>
    <dbReference type="NCBI Taxonomy" id="100452"/>
    <lineage>
        <taxon>Eukaryota</taxon>
        <taxon>Metazoa</taxon>
        <taxon>Spiralia</taxon>
        <taxon>Lophotrochozoa</taxon>
        <taxon>Mollusca</taxon>
        <taxon>Gastropoda</taxon>
        <taxon>Heterobranchia</taxon>
        <taxon>Euthyneura</taxon>
        <taxon>Panpulmonata</taxon>
        <taxon>Eupulmonata</taxon>
        <taxon>Stylommatophora</taxon>
        <taxon>Helicina</taxon>
        <taxon>Helicoidea</taxon>
        <taxon>Geomitridae</taxon>
        <taxon>Candidula</taxon>
    </lineage>
</organism>
<feature type="compositionally biased region" description="Basic and acidic residues" evidence="1">
    <location>
        <begin position="24"/>
        <end position="37"/>
    </location>
</feature>
<proteinExistence type="predicted"/>
<dbReference type="OrthoDB" id="6201935at2759"/>
<evidence type="ECO:0000256" key="1">
    <source>
        <dbReference type="SAM" id="MobiDB-lite"/>
    </source>
</evidence>
<keyword evidence="3" id="KW-1185">Reference proteome</keyword>
<comment type="caution">
    <text evidence="2">The sequence shown here is derived from an EMBL/GenBank/DDBJ whole genome shotgun (WGS) entry which is preliminary data.</text>
</comment>
<feature type="region of interest" description="Disordered" evidence="1">
    <location>
        <begin position="1"/>
        <end position="72"/>
    </location>
</feature>
<sequence length="72" mass="7985">AQSAHHNHVNTPDGAKGTSQGRDGQGRDSQKVREKKYGHLTAAARAKQQRESPHDSISSRYSSDPIKFSRDR</sequence>
<evidence type="ECO:0000313" key="3">
    <source>
        <dbReference type="Proteomes" id="UP000678393"/>
    </source>
</evidence>
<dbReference type="AlphaFoldDB" id="A0A8S3Z2J4"/>
<feature type="non-terminal residue" evidence="2">
    <location>
        <position position="1"/>
    </location>
</feature>
<dbReference type="EMBL" id="CAJHNH020001595">
    <property type="protein sequence ID" value="CAG5123717.1"/>
    <property type="molecule type" value="Genomic_DNA"/>
</dbReference>
<reference evidence="2" key="1">
    <citation type="submission" date="2021-04" db="EMBL/GenBank/DDBJ databases">
        <authorList>
            <consortium name="Molecular Ecology Group"/>
        </authorList>
    </citation>
    <scope>NUCLEOTIDE SEQUENCE</scope>
</reference>
<accession>A0A8S3Z2J4</accession>
<evidence type="ECO:0000313" key="2">
    <source>
        <dbReference type="EMBL" id="CAG5123717.1"/>
    </source>
</evidence>
<protein>
    <submittedName>
        <fullName evidence="2">Uncharacterized protein</fullName>
    </submittedName>
</protein>
<feature type="non-terminal residue" evidence="2">
    <location>
        <position position="72"/>
    </location>
</feature>
<dbReference type="Proteomes" id="UP000678393">
    <property type="component" value="Unassembled WGS sequence"/>
</dbReference>